<gene>
    <name evidence="2" type="ORF">CLV82_0101</name>
</gene>
<dbReference type="OrthoDB" id="2449873at2"/>
<keyword evidence="3" id="KW-1185">Reference proteome</keyword>
<reference evidence="2 3" key="1">
    <citation type="submission" date="2019-03" db="EMBL/GenBank/DDBJ databases">
        <title>Genomic Encyclopedia of Archaeal and Bacterial Type Strains, Phase II (KMG-II): from individual species to whole genera.</title>
        <authorList>
            <person name="Goeker M."/>
        </authorList>
    </citation>
    <scope>NUCLEOTIDE SEQUENCE [LARGE SCALE GENOMIC DNA]</scope>
    <source>
        <strain evidence="2 3">DSM 18435</strain>
    </source>
</reference>
<dbReference type="Proteomes" id="UP000295468">
    <property type="component" value="Unassembled WGS sequence"/>
</dbReference>
<dbReference type="EMBL" id="SNYI01000001">
    <property type="protein sequence ID" value="TDQ32278.1"/>
    <property type="molecule type" value="Genomic_DNA"/>
</dbReference>
<keyword evidence="1" id="KW-0472">Membrane</keyword>
<dbReference type="AlphaFoldDB" id="A0A4R6TTK3"/>
<evidence type="ECO:0000256" key="1">
    <source>
        <dbReference type="SAM" id="Phobius"/>
    </source>
</evidence>
<comment type="caution">
    <text evidence="2">The sequence shown here is derived from an EMBL/GenBank/DDBJ whole genome shotgun (WGS) entry which is preliminary data.</text>
</comment>
<keyword evidence="1" id="KW-1133">Transmembrane helix</keyword>
<dbReference type="RefSeq" id="WP_133642356.1">
    <property type="nucleotide sequence ID" value="NZ_SNYI01000001.1"/>
</dbReference>
<evidence type="ECO:0000313" key="2">
    <source>
        <dbReference type="EMBL" id="TDQ32278.1"/>
    </source>
</evidence>
<protein>
    <submittedName>
        <fullName evidence="2">Uncharacterized protein</fullName>
    </submittedName>
</protein>
<feature type="transmembrane region" description="Helical" evidence="1">
    <location>
        <begin position="12"/>
        <end position="32"/>
    </location>
</feature>
<keyword evidence="1" id="KW-0812">Transmembrane</keyword>
<accession>A0A4R6TTK3</accession>
<evidence type="ECO:0000313" key="3">
    <source>
        <dbReference type="Proteomes" id="UP000295468"/>
    </source>
</evidence>
<proteinExistence type="predicted"/>
<organism evidence="2 3">
    <name type="scientific">Zeaxanthinibacter enoshimensis</name>
    <dbReference type="NCBI Taxonomy" id="392009"/>
    <lineage>
        <taxon>Bacteria</taxon>
        <taxon>Pseudomonadati</taxon>
        <taxon>Bacteroidota</taxon>
        <taxon>Flavobacteriia</taxon>
        <taxon>Flavobacteriales</taxon>
        <taxon>Flavobacteriaceae</taxon>
        <taxon>Zeaxanthinibacter</taxon>
    </lineage>
</organism>
<name>A0A4R6TTK3_9FLAO</name>
<sequence>MKNVRQNDRLFRLIQFVVFDGLLVLLALSLFLTSCTQEELSPQEDIPLTSHAVKAELEPWEKEVVRLTKKMRRFHNFKVALAQGYDVDLSGYVPQMGHHYGKQELIDDLFELEKPEVLLYVPEGEEGMKFVAVEYLVTVPDPENPPAAPEGFTGSEDEWFFNTDIGMWTLHVWVAMENSDGIFAARNQALP</sequence>
<dbReference type="PROSITE" id="PS51257">
    <property type="entry name" value="PROKAR_LIPOPROTEIN"/>
    <property type="match status" value="1"/>
</dbReference>